<gene>
    <name evidence="2" type="ORF">EVAR_101789_1</name>
</gene>
<proteinExistence type="predicted"/>
<accession>A0A4C1SQE0</accession>
<name>A0A4C1SQE0_EUMVA</name>
<feature type="compositionally biased region" description="Basic and acidic residues" evidence="1">
    <location>
        <begin position="1"/>
        <end position="11"/>
    </location>
</feature>
<evidence type="ECO:0000256" key="1">
    <source>
        <dbReference type="SAM" id="MobiDB-lite"/>
    </source>
</evidence>
<keyword evidence="3" id="KW-1185">Reference proteome</keyword>
<reference evidence="2 3" key="1">
    <citation type="journal article" date="2019" name="Commun. Biol.">
        <title>The bagworm genome reveals a unique fibroin gene that provides high tensile strength.</title>
        <authorList>
            <person name="Kono N."/>
            <person name="Nakamura H."/>
            <person name="Ohtoshi R."/>
            <person name="Tomita M."/>
            <person name="Numata K."/>
            <person name="Arakawa K."/>
        </authorList>
    </citation>
    <scope>NUCLEOTIDE SEQUENCE [LARGE SCALE GENOMIC DNA]</scope>
</reference>
<protein>
    <submittedName>
        <fullName evidence="2">Uncharacterized protein</fullName>
    </submittedName>
</protein>
<organism evidence="2 3">
    <name type="scientific">Eumeta variegata</name>
    <name type="common">Bagworm moth</name>
    <name type="synonym">Eumeta japonica</name>
    <dbReference type="NCBI Taxonomy" id="151549"/>
    <lineage>
        <taxon>Eukaryota</taxon>
        <taxon>Metazoa</taxon>
        <taxon>Ecdysozoa</taxon>
        <taxon>Arthropoda</taxon>
        <taxon>Hexapoda</taxon>
        <taxon>Insecta</taxon>
        <taxon>Pterygota</taxon>
        <taxon>Neoptera</taxon>
        <taxon>Endopterygota</taxon>
        <taxon>Lepidoptera</taxon>
        <taxon>Glossata</taxon>
        <taxon>Ditrysia</taxon>
        <taxon>Tineoidea</taxon>
        <taxon>Psychidae</taxon>
        <taxon>Oiketicinae</taxon>
        <taxon>Eumeta</taxon>
    </lineage>
</organism>
<evidence type="ECO:0000313" key="3">
    <source>
        <dbReference type="Proteomes" id="UP000299102"/>
    </source>
</evidence>
<comment type="caution">
    <text evidence="2">The sequence shown here is derived from an EMBL/GenBank/DDBJ whole genome shotgun (WGS) entry which is preliminary data.</text>
</comment>
<evidence type="ECO:0000313" key="2">
    <source>
        <dbReference type="EMBL" id="GBP03420.1"/>
    </source>
</evidence>
<feature type="region of interest" description="Disordered" evidence="1">
    <location>
        <begin position="1"/>
        <end position="37"/>
    </location>
</feature>
<dbReference type="EMBL" id="BGZK01000010">
    <property type="protein sequence ID" value="GBP03420.1"/>
    <property type="molecule type" value="Genomic_DNA"/>
</dbReference>
<feature type="compositionally biased region" description="Polar residues" evidence="1">
    <location>
        <begin position="14"/>
        <end position="33"/>
    </location>
</feature>
<dbReference type="Proteomes" id="UP000299102">
    <property type="component" value="Unassembled WGS sequence"/>
</dbReference>
<sequence>METKSKPERATKLSVGTRTETKNKASSKSSVGQRSKCDRDGIRNYTRIRIGVTEIMISPNLGCAIEIERKQPTNAAARDECCGDAAVGDEARNFHGRAVVLFRTVFNVSHLRSLFHSNDRKRDRYVTTRTLRTPLYRLSRALARTLGSGRTLHAAAVSLLLRRIGRWSGREIDASQAERLSRSSLSIVPRSHLYARLRRNATMSHTFSSPFVAPAHKYHDGTAIAQLNHIRGNVRPAVTVAMVVDRISVSTVLEEKQLQP</sequence>
<dbReference type="AlphaFoldDB" id="A0A4C1SQE0"/>